<keyword evidence="7" id="KW-0645">Protease</keyword>
<evidence type="ECO:0000256" key="3">
    <source>
        <dbReference type="ARBA" id="ARBA00004613"/>
    </source>
</evidence>
<evidence type="ECO:0000256" key="5">
    <source>
        <dbReference type="ARBA" id="ARBA00022525"/>
    </source>
</evidence>
<dbReference type="VEuPathDB" id="FungiDB:MGYG_05328"/>
<dbReference type="SUPFAM" id="SSF53187">
    <property type="entry name" value="Zn-dependent exopeptidases"/>
    <property type="match status" value="1"/>
</dbReference>
<keyword evidence="8 15" id="KW-0732">Signal</keyword>
<feature type="signal peptide" evidence="15">
    <location>
        <begin position="1"/>
        <end position="21"/>
    </location>
</feature>
<dbReference type="InterPro" id="IPR000834">
    <property type="entry name" value="Peptidase_M14"/>
</dbReference>
<dbReference type="eggNOG" id="ENOG502RDMV">
    <property type="taxonomic scope" value="Eukaryota"/>
</dbReference>
<dbReference type="GO" id="GO:0008270">
    <property type="term" value="F:zinc ion binding"/>
    <property type="evidence" value="ECO:0007669"/>
    <property type="project" value="InterPro"/>
</dbReference>
<evidence type="ECO:0000256" key="2">
    <source>
        <dbReference type="ARBA" id="ARBA00003091"/>
    </source>
</evidence>
<name>E4UVK3_ARTGP</name>
<keyword evidence="18" id="KW-1185">Reference proteome</keyword>
<evidence type="ECO:0000256" key="4">
    <source>
        <dbReference type="ARBA" id="ARBA00005988"/>
    </source>
</evidence>
<dbReference type="PANTHER" id="PTHR11705">
    <property type="entry name" value="PROTEASE FAMILY M14 CARBOXYPEPTIDASE A,B"/>
    <property type="match status" value="1"/>
</dbReference>
<evidence type="ECO:0000256" key="1">
    <source>
        <dbReference type="ARBA" id="ARBA00001947"/>
    </source>
</evidence>
<evidence type="ECO:0000313" key="17">
    <source>
        <dbReference type="EMBL" id="EFR02330.1"/>
    </source>
</evidence>
<dbReference type="PROSITE" id="PS52035">
    <property type="entry name" value="PEPTIDASE_M14"/>
    <property type="match status" value="1"/>
</dbReference>
<evidence type="ECO:0000313" key="18">
    <source>
        <dbReference type="Proteomes" id="UP000002669"/>
    </source>
</evidence>
<accession>E4UVK3</accession>
<feature type="chain" id="PRO_5003188045" description="Carboxypeptidase M14B" evidence="15">
    <location>
        <begin position="22"/>
        <end position="538"/>
    </location>
</feature>
<comment type="function">
    <text evidence="2">Extracellular metalloprotease that contributes to pathogenicity.</text>
</comment>
<dbReference type="PANTHER" id="PTHR11705:SF83">
    <property type="entry name" value="INACTIVE METALLOCARBOXYPEPTIDASE ECM14"/>
    <property type="match status" value="1"/>
</dbReference>
<dbReference type="Gene3D" id="3.40.630.10">
    <property type="entry name" value="Zn peptidases"/>
    <property type="match status" value="1"/>
</dbReference>
<dbReference type="OrthoDB" id="3626597at2759"/>
<gene>
    <name evidence="17" type="ORF">MGYG_05328</name>
</gene>
<dbReference type="CDD" id="cd06242">
    <property type="entry name" value="M14-like"/>
    <property type="match status" value="1"/>
</dbReference>
<keyword evidence="11" id="KW-0325">Glycoprotein</keyword>
<dbReference type="GO" id="GO:0006508">
    <property type="term" value="P:proteolysis"/>
    <property type="evidence" value="ECO:0007669"/>
    <property type="project" value="UniProtKB-KW"/>
</dbReference>
<keyword evidence="5" id="KW-0964">Secreted</keyword>
<evidence type="ECO:0000259" key="16">
    <source>
        <dbReference type="PROSITE" id="PS52035"/>
    </source>
</evidence>
<reference evidence="18" key="1">
    <citation type="journal article" date="2012" name="MBio">
        <title>Comparative genome analysis of Trichophyton rubrum and related dermatophytes reveals candidate genes involved in infection.</title>
        <authorList>
            <person name="Martinez D.A."/>
            <person name="Oliver B.G."/>
            <person name="Graeser Y."/>
            <person name="Goldberg J.M."/>
            <person name="Li W."/>
            <person name="Martinez-Rossi N.M."/>
            <person name="Monod M."/>
            <person name="Shelest E."/>
            <person name="Barton R.C."/>
            <person name="Birch E."/>
            <person name="Brakhage A.A."/>
            <person name="Chen Z."/>
            <person name="Gurr S.J."/>
            <person name="Heiman D."/>
            <person name="Heitman J."/>
            <person name="Kosti I."/>
            <person name="Rossi A."/>
            <person name="Saif S."/>
            <person name="Samalova M."/>
            <person name="Saunders C.W."/>
            <person name="Shea T."/>
            <person name="Summerbell R.C."/>
            <person name="Xu J."/>
            <person name="Young S."/>
            <person name="Zeng Q."/>
            <person name="Birren B.W."/>
            <person name="Cuomo C.A."/>
            <person name="White T.C."/>
        </authorList>
    </citation>
    <scope>NUCLEOTIDE SEQUENCE [LARGE SCALE GENOMIC DNA]</scope>
    <source>
        <strain evidence="18">ATCC MYA-4604 / CBS 118893</strain>
    </source>
</reference>
<dbReference type="Proteomes" id="UP000002669">
    <property type="component" value="Unassembled WGS sequence"/>
</dbReference>
<evidence type="ECO:0000256" key="12">
    <source>
        <dbReference type="ARBA" id="ARBA00041263"/>
    </source>
</evidence>
<dbReference type="OMA" id="SNGADYQ"/>
<keyword evidence="6 17" id="KW-0121">Carboxypeptidase</keyword>
<evidence type="ECO:0000256" key="6">
    <source>
        <dbReference type="ARBA" id="ARBA00022645"/>
    </source>
</evidence>
<dbReference type="GO" id="GO:0004181">
    <property type="term" value="F:metallocarboxypeptidase activity"/>
    <property type="evidence" value="ECO:0007669"/>
    <property type="project" value="InterPro"/>
</dbReference>
<keyword evidence="9" id="KW-0378">Hydrolase</keyword>
<evidence type="ECO:0000256" key="7">
    <source>
        <dbReference type="ARBA" id="ARBA00022670"/>
    </source>
</evidence>
<keyword evidence="10" id="KW-0843">Virulence</keyword>
<evidence type="ECO:0000256" key="8">
    <source>
        <dbReference type="ARBA" id="ARBA00022729"/>
    </source>
</evidence>
<comment type="subcellular location">
    <subcellularLocation>
        <location evidence="3">Secreted</location>
    </subcellularLocation>
</comment>
<dbReference type="Pfam" id="PF00246">
    <property type="entry name" value="Peptidase_M14"/>
    <property type="match status" value="1"/>
</dbReference>
<dbReference type="RefSeq" id="XP_003172741.1">
    <property type="nucleotide sequence ID" value="XM_003172693.1"/>
</dbReference>
<sequence>MVAYSFLTLISLVLGSQCASALQYGYNQVPTHTESKIVAGKFPPIKGTRLLSPAFTSPGTIPRGFSDGSSGPTRDETMDGFLRRLAGSNSWMTYHQADFMSEEGRKFPYMYLSGSNSSVESPSPRKLRVWLQGGVHGNEPAGDQAMLALLGDLAANQKWAAKLLEKMDILVLPRYNPDGVFYFQRYLATNFDPNRDHVKLARQQTRDIKKLFAKFSPHIATDMHEFTAGRTFGPKKDVIYAADALFSAAKNLNIDEGIRQLSEKLFAKHMGKDIEAAGLRWGPYITEGSSSNSRLLLEEAGTDAKIGRNAMGLTQCVVFLCETRGIGIADQSFERRTLSGLVMVKSILQTAVDNFDEVYNTIERGVRRFTNSRNDIVLTDKSPIMEKTFDMINTTDGSQLKYPIDFASTTPAKAVLTRSRPRAYLIPPSWLDVVQRLEVFGVKADKLSYSYIGPVEALNVTSVSFDKEYYEGVVTATVKTKLVERDIRLPAGTFLVKANQKNAALAFLALEPEYMDSFASFGIIPVSTDDQYPIFRLR</sequence>
<evidence type="ECO:0000256" key="10">
    <source>
        <dbReference type="ARBA" id="ARBA00023026"/>
    </source>
</evidence>
<dbReference type="AlphaFoldDB" id="E4UVK3"/>
<evidence type="ECO:0000256" key="13">
    <source>
        <dbReference type="ARBA" id="ARBA00042017"/>
    </source>
</evidence>
<dbReference type="EMBL" id="DS989825">
    <property type="protein sequence ID" value="EFR02330.1"/>
    <property type="molecule type" value="Genomic_DNA"/>
</dbReference>
<evidence type="ECO:0000256" key="11">
    <source>
        <dbReference type="ARBA" id="ARBA00023180"/>
    </source>
</evidence>
<evidence type="ECO:0000256" key="15">
    <source>
        <dbReference type="SAM" id="SignalP"/>
    </source>
</evidence>
<dbReference type="HOGENOM" id="CLU_026103_1_0_1"/>
<feature type="domain" description="Peptidase M14" evidence="16">
    <location>
        <begin position="71"/>
        <end position="351"/>
    </location>
</feature>
<comment type="similarity">
    <text evidence="4 14">Belongs to the peptidase M14 family.</text>
</comment>
<dbReference type="GO" id="GO:0005576">
    <property type="term" value="C:extracellular region"/>
    <property type="evidence" value="ECO:0007669"/>
    <property type="project" value="UniProtKB-SubCell"/>
</dbReference>
<proteinExistence type="inferred from homology"/>
<organism evidence="18">
    <name type="scientific">Arthroderma gypseum (strain ATCC MYA-4604 / CBS 118893)</name>
    <name type="common">Microsporum gypseum</name>
    <dbReference type="NCBI Taxonomy" id="535722"/>
    <lineage>
        <taxon>Eukaryota</taxon>
        <taxon>Fungi</taxon>
        <taxon>Dikarya</taxon>
        <taxon>Ascomycota</taxon>
        <taxon>Pezizomycotina</taxon>
        <taxon>Eurotiomycetes</taxon>
        <taxon>Eurotiomycetidae</taxon>
        <taxon>Onygenales</taxon>
        <taxon>Arthrodermataceae</taxon>
        <taxon>Nannizzia</taxon>
    </lineage>
</organism>
<evidence type="ECO:0000256" key="9">
    <source>
        <dbReference type="ARBA" id="ARBA00022801"/>
    </source>
</evidence>
<comment type="cofactor">
    <cofactor evidence="1">
        <name>Zn(2+)</name>
        <dbReference type="ChEBI" id="CHEBI:29105"/>
    </cofactor>
</comment>
<evidence type="ECO:0000256" key="14">
    <source>
        <dbReference type="PROSITE-ProRule" id="PRU01379"/>
    </source>
</evidence>
<dbReference type="GeneID" id="10028017"/>
<protein>
    <recommendedName>
        <fullName evidence="13">Carboxypeptidase M14B</fullName>
    </recommendedName>
    <alternativeName>
        <fullName evidence="12">Carboxypeptidase MCPB</fullName>
    </alternativeName>
</protein>
<dbReference type="InParanoid" id="E4UVK3"/>
<feature type="active site" description="Proton donor/acceptor" evidence="14">
    <location>
        <position position="322"/>
    </location>
</feature>